<dbReference type="CDD" id="cd22778">
    <property type="entry name" value="DPBB_CEPL-like"/>
    <property type="match status" value="1"/>
</dbReference>
<comment type="similarity">
    <text evidence="2">Belongs to the cerato-platanin family.</text>
</comment>
<comment type="subcellular location">
    <subcellularLocation>
        <location evidence="1">Secreted</location>
    </subcellularLocation>
</comment>
<evidence type="ECO:0000256" key="2">
    <source>
        <dbReference type="ARBA" id="ARBA00010421"/>
    </source>
</evidence>
<dbReference type="OrthoDB" id="4898945at2759"/>
<evidence type="ECO:0000256" key="1">
    <source>
        <dbReference type="ARBA" id="ARBA00004613"/>
    </source>
</evidence>
<dbReference type="AlphaFoldDB" id="A0A5M3N2G1"/>
<keyword evidence="3" id="KW-0964">Secreted</keyword>
<dbReference type="OMA" id="TECGACY"/>
<dbReference type="KEGG" id="cput:CONPUDRAFT_80106"/>
<organism evidence="5 6">
    <name type="scientific">Coniophora puteana (strain RWD-64-598)</name>
    <name type="common">Brown rot fungus</name>
    <dbReference type="NCBI Taxonomy" id="741705"/>
    <lineage>
        <taxon>Eukaryota</taxon>
        <taxon>Fungi</taxon>
        <taxon>Dikarya</taxon>
        <taxon>Basidiomycota</taxon>
        <taxon>Agaricomycotina</taxon>
        <taxon>Agaricomycetes</taxon>
        <taxon>Agaricomycetidae</taxon>
        <taxon>Boletales</taxon>
        <taxon>Coniophorineae</taxon>
        <taxon>Coniophoraceae</taxon>
        <taxon>Coniophora</taxon>
    </lineage>
</organism>
<evidence type="ECO:0000313" key="5">
    <source>
        <dbReference type="EMBL" id="EIW85572.1"/>
    </source>
</evidence>
<dbReference type="InterPro" id="IPR036908">
    <property type="entry name" value="RlpA-like_sf"/>
</dbReference>
<dbReference type="Proteomes" id="UP000053558">
    <property type="component" value="Unassembled WGS sequence"/>
</dbReference>
<evidence type="ECO:0000256" key="4">
    <source>
        <dbReference type="SAM" id="SignalP"/>
    </source>
</evidence>
<evidence type="ECO:0000256" key="3">
    <source>
        <dbReference type="ARBA" id="ARBA00022525"/>
    </source>
</evidence>
<dbReference type="Gene3D" id="2.40.40.10">
    <property type="entry name" value="RlpA-like domain"/>
    <property type="match status" value="1"/>
</dbReference>
<gene>
    <name evidence="5" type="ORF">CONPUDRAFT_80106</name>
</gene>
<comment type="caution">
    <text evidence="5">The sequence shown here is derived from an EMBL/GenBank/DDBJ whole genome shotgun (WGS) entry which is preliminary data.</text>
</comment>
<accession>A0A5M3N2G1</accession>
<dbReference type="EMBL" id="JH711574">
    <property type="protein sequence ID" value="EIW85572.1"/>
    <property type="molecule type" value="Genomic_DNA"/>
</dbReference>
<keyword evidence="6" id="KW-1185">Reference proteome</keyword>
<keyword evidence="4" id="KW-0732">Signal</keyword>
<dbReference type="RefSeq" id="XP_007764323.1">
    <property type="nucleotide sequence ID" value="XM_007766133.1"/>
</dbReference>
<dbReference type="Pfam" id="PF07249">
    <property type="entry name" value="Cerato-platanin"/>
    <property type="match status" value="1"/>
</dbReference>
<dbReference type="SUPFAM" id="SSF50685">
    <property type="entry name" value="Barwin-like endoglucanases"/>
    <property type="match status" value="1"/>
</dbReference>
<reference evidence="6" key="1">
    <citation type="journal article" date="2012" name="Science">
        <title>The Paleozoic origin of enzymatic lignin decomposition reconstructed from 31 fungal genomes.</title>
        <authorList>
            <person name="Floudas D."/>
            <person name="Binder M."/>
            <person name="Riley R."/>
            <person name="Barry K."/>
            <person name="Blanchette R.A."/>
            <person name="Henrissat B."/>
            <person name="Martinez A.T."/>
            <person name="Otillar R."/>
            <person name="Spatafora J.W."/>
            <person name="Yadav J.S."/>
            <person name="Aerts A."/>
            <person name="Benoit I."/>
            <person name="Boyd A."/>
            <person name="Carlson A."/>
            <person name="Copeland A."/>
            <person name="Coutinho P.M."/>
            <person name="de Vries R.P."/>
            <person name="Ferreira P."/>
            <person name="Findley K."/>
            <person name="Foster B."/>
            <person name="Gaskell J."/>
            <person name="Glotzer D."/>
            <person name="Gorecki P."/>
            <person name="Heitman J."/>
            <person name="Hesse C."/>
            <person name="Hori C."/>
            <person name="Igarashi K."/>
            <person name="Jurgens J.A."/>
            <person name="Kallen N."/>
            <person name="Kersten P."/>
            <person name="Kohler A."/>
            <person name="Kuees U."/>
            <person name="Kumar T.K.A."/>
            <person name="Kuo A."/>
            <person name="LaButti K."/>
            <person name="Larrondo L.F."/>
            <person name="Lindquist E."/>
            <person name="Ling A."/>
            <person name="Lombard V."/>
            <person name="Lucas S."/>
            <person name="Lundell T."/>
            <person name="Martin R."/>
            <person name="McLaughlin D.J."/>
            <person name="Morgenstern I."/>
            <person name="Morin E."/>
            <person name="Murat C."/>
            <person name="Nagy L.G."/>
            <person name="Nolan M."/>
            <person name="Ohm R.A."/>
            <person name="Patyshakuliyeva A."/>
            <person name="Rokas A."/>
            <person name="Ruiz-Duenas F.J."/>
            <person name="Sabat G."/>
            <person name="Salamov A."/>
            <person name="Samejima M."/>
            <person name="Schmutz J."/>
            <person name="Slot J.C."/>
            <person name="St John F."/>
            <person name="Stenlid J."/>
            <person name="Sun H."/>
            <person name="Sun S."/>
            <person name="Syed K."/>
            <person name="Tsang A."/>
            <person name="Wiebenga A."/>
            <person name="Young D."/>
            <person name="Pisabarro A."/>
            <person name="Eastwood D.C."/>
            <person name="Martin F."/>
            <person name="Cullen D."/>
            <person name="Grigoriev I.V."/>
            <person name="Hibbett D.S."/>
        </authorList>
    </citation>
    <scope>NUCLEOTIDE SEQUENCE [LARGE SCALE GENOMIC DNA]</scope>
    <source>
        <strain evidence="6">RWD-64-598 SS2</strain>
    </source>
</reference>
<name>A0A5M3N2G1_CONPW</name>
<proteinExistence type="inferred from homology"/>
<feature type="chain" id="PRO_5024456021" evidence="4">
    <location>
        <begin position="21"/>
        <end position="145"/>
    </location>
</feature>
<sequence length="145" mass="14677">MFASTSTILALAAIAAPAFAQSTQSVSYDNTYDSGSGSMSTVACSDGSNGLASKWPTFANVPNFPNVAGVPAITGWNSAACGSCWELSYAAGDINATVYVTGVDVGRDGFVLSEATMNNLTDGNAEAFGRISATATQVDSSNCGF</sequence>
<protein>
    <submittedName>
        <fullName evidence="5">Cerato-platanin</fullName>
    </submittedName>
</protein>
<dbReference type="GO" id="GO:0005576">
    <property type="term" value="C:extracellular region"/>
    <property type="evidence" value="ECO:0007669"/>
    <property type="project" value="UniProtKB-SubCell"/>
</dbReference>
<dbReference type="InterPro" id="IPR010829">
    <property type="entry name" value="Cerato-platanin"/>
</dbReference>
<dbReference type="GeneID" id="19210028"/>
<feature type="signal peptide" evidence="4">
    <location>
        <begin position="1"/>
        <end position="20"/>
    </location>
</feature>
<evidence type="ECO:0000313" key="6">
    <source>
        <dbReference type="Proteomes" id="UP000053558"/>
    </source>
</evidence>